<dbReference type="Proteomes" id="UP001314635">
    <property type="component" value="Unassembled WGS sequence"/>
</dbReference>
<dbReference type="Gene3D" id="3.30.70.270">
    <property type="match status" value="1"/>
</dbReference>
<sequence length="522" mass="58676">MAFPVEKLDLELALKRVKSDLNTARSFIESPLEIELVDADQATWLSQLSEKIAAGYRPHSAVIADIPKGNGAVRPAALLNLEDRVVYAAAVGALLSAINLGLGWSQGKVDFSYRLSESVRRVEWFTNRFNGWSAFRKVSVERIDNGAAHVVLTDITGFYENIDLTVLFSDLRTLGADSDVIQLLQLCLNRWAVVPNRGVPQGLSASDVLAKVYLNPIDQAMADMQVDFIRYVDDIRIFCSDVPACKKALMSLIRSLRRRGLNLQSAKTEIVSAAEAKAIIEGIAPIITDVQKQYRDFLIKTMESINPYMTIEDLDDKVSPDDAPVEVVREVFRQKFIDAPGKFNKTLFHFLINRLRAQSDDYALAYCLEHLATQPQETQSLLDYIGAVGTFPRDFTPIESFLQSPDCMYDYQVYQIFRWLHSLGSPPSVGLITVARLITFDNARAFYLRAVCRLILQTHGSMADLERLEAGYGEVHNELERAQVLVSIKRLEVGRRNAFYGRVSGDGQLCERAIRMVKEQRL</sequence>
<proteinExistence type="inferred from homology"/>
<dbReference type="EMBL" id="JAFCLK010000019">
    <property type="protein sequence ID" value="MBR1138207.1"/>
    <property type="molecule type" value="Genomic_DNA"/>
</dbReference>
<dbReference type="InterPro" id="IPR043128">
    <property type="entry name" value="Rev_trsase/Diguanyl_cyclase"/>
</dbReference>
<evidence type="ECO:0000313" key="4">
    <source>
        <dbReference type="Proteomes" id="UP001314635"/>
    </source>
</evidence>
<comment type="caution">
    <text evidence="3">The sequence shown here is derived from an EMBL/GenBank/DDBJ whole genome shotgun (WGS) entry which is preliminary data.</text>
</comment>
<evidence type="ECO:0000313" key="3">
    <source>
        <dbReference type="EMBL" id="MBR1138207.1"/>
    </source>
</evidence>
<name>A0ABS5GA52_9BRAD</name>
<evidence type="ECO:0000259" key="2">
    <source>
        <dbReference type="PROSITE" id="PS50878"/>
    </source>
</evidence>
<gene>
    <name evidence="3" type="ORF">JQ619_20780</name>
</gene>
<dbReference type="RefSeq" id="WP_041750649.1">
    <property type="nucleotide sequence ID" value="NZ_JABFDP010000037.1"/>
</dbReference>
<dbReference type="InterPro" id="IPR000477">
    <property type="entry name" value="RT_dom"/>
</dbReference>
<dbReference type="CDD" id="cd01646">
    <property type="entry name" value="RT_Bac_retron_I"/>
    <property type="match status" value="1"/>
</dbReference>
<reference evidence="4" key="1">
    <citation type="journal article" date="2021" name="ISME J.">
        <title>Evolutionary origin and ecological implication of a unique nif island in free-living Bradyrhizobium lineages.</title>
        <authorList>
            <person name="Tao J."/>
        </authorList>
    </citation>
    <scope>NUCLEOTIDE SEQUENCE [LARGE SCALE GENOMIC DNA]</scope>
    <source>
        <strain evidence="4">SZCCT0094</strain>
    </source>
</reference>
<dbReference type="InterPro" id="IPR051083">
    <property type="entry name" value="GrpII_Intron_Splice-Mob/Def"/>
</dbReference>
<comment type="similarity">
    <text evidence="1">Belongs to the bacterial reverse transcriptase family.</text>
</comment>
<dbReference type="Pfam" id="PF00078">
    <property type="entry name" value="RVT_1"/>
    <property type="match status" value="1"/>
</dbReference>
<organism evidence="3 4">
    <name type="scientific">Bradyrhizobium denitrificans</name>
    <dbReference type="NCBI Taxonomy" id="2734912"/>
    <lineage>
        <taxon>Bacteria</taxon>
        <taxon>Pseudomonadati</taxon>
        <taxon>Pseudomonadota</taxon>
        <taxon>Alphaproteobacteria</taxon>
        <taxon>Hyphomicrobiales</taxon>
        <taxon>Nitrobacteraceae</taxon>
        <taxon>Bradyrhizobium</taxon>
    </lineage>
</organism>
<feature type="domain" description="Reverse transcriptase" evidence="2">
    <location>
        <begin position="47"/>
        <end position="285"/>
    </location>
</feature>
<accession>A0ABS5GA52</accession>
<keyword evidence="4" id="KW-1185">Reference proteome</keyword>
<dbReference type="SUPFAM" id="SSF56672">
    <property type="entry name" value="DNA/RNA polymerases"/>
    <property type="match status" value="1"/>
</dbReference>
<dbReference type="PANTHER" id="PTHR34047:SF8">
    <property type="entry name" value="PROTEIN YKFC"/>
    <property type="match status" value="1"/>
</dbReference>
<dbReference type="InterPro" id="IPR043502">
    <property type="entry name" value="DNA/RNA_pol_sf"/>
</dbReference>
<protein>
    <recommendedName>
        <fullName evidence="2">Reverse transcriptase domain-containing protein</fullName>
    </recommendedName>
</protein>
<dbReference type="PANTHER" id="PTHR34047">
    <property type="entry name" value="NUCLEAR INTRON MATURASE 1, MITOCHONDRIAL-RELATED"/>
    <property type="match status" value="1"/>
</dbReference>
<dbReference type="PROSITE" id="PS50878">
    <property type="entry name" value="RT_POL"/>
    <property type="match status" value="1"/>
</dbReference>
<evidence type="ECO:0000256" key="1">
    <source>
        <dbReference type="ARBA" id="ARBA00034120"/>
    </source>
</evidence>